<dbReference type="RefSeq" id="WP_142611848.1">
    <property type="nucleotide sequence ID" value="NZ_VIJZ01000001.1"/>
</dbReference>
<evidence type="ECO:0000313" key="1">
    <source>
        <dbReference type="EMBL" id="TQS01408.1"/>
    </source>
</evidence>
<keyword evidence="3" id="KW-1185">Reference proteome</keyword>
<accession>A0ABY3BDZ3</accession>
<sequence>MSQPTTDLPKLDNKKTKNAIVGVFEKYQIFKNTIIEQREATITASYQDRPSGPTNVTSDSTANVAIFNVFEPEHRRQFCENVELAVSYLYPKYREIIELKYLGDDMPTDYAVYNFKMDHPISKDTYAKLRRKAFQNLAYSFHAFGIINIQSLIDTKRANIRTSSFE</sequence>
<proteinExistence type="predicted"/>
<evidence type="ECO:0000313" key="2">
    <source>
        <dbReference type="EMBL" id="TQS01463.1"/>
    </source>
</evidence>
<protein>
    <submittedName>
        <fullName evidence="1">Transcriptional regulator</fullName>
    </submittedName>
</protein>
<dbReference type="EMBL" id="VIJZ01000001">
    <property type="protein sequence ID" value="TQS01463.1"/>
    <property type="molecule type" value="Genomic_DNA"/>
</dbReference>
<dbReference type="Proteomes" id="UP000319219">
    <property type="component" value="Unassembled WGS sequence"/>
</dbReference>
<comment type="caution">
    <text evidence="1">The sequence shown here is derived from an EMBL/GenBank/DDBJ whole genome shotgun (WGS) entry which is preliminary data.</text>
</comment>
<gene>
    <name evidence="1" type="ORF">FKV70_03485</name>
    <name evidence="2" type="ORF">FKV70_03775</name>
</gene>
<evidence type="ECO:0000313" key="3">
    <source>
        <dbReference type="Proteomes" id="UP000319219"/>
    </source>
</evidence>
<dbReference type="EMBL" id="VIJZ01000001">
    <property type="protein sequence ID" value="TQS01408.1"/>
    <property type="molecule type" value="Genomic_DNA"/>
</dbReference>
<name>A0ABY3BDZ3_9BACL</name>
<dbReference type="NCBIfam" id="TIGR01637">
    <property type="entry name" value="phage_arpU"/>
    <property type="match status" value="1"/>
</dbReference>
<reference evidence="1 3" key="1">
    <citation type="submission" date="2019-07" db="EMBL/GenBank/DDBJ databases">
        <title>Paenibacillus ottowii sp. nov. isolated from a fermentation system processing bovine manure.</title>
        <authorList>
            <person name="Velazquez L.F."/>
            <person name="Rajbanshi S."/>
            <person name="Guan S."/>
            <person name="Hinchee M."/>
            <person name="Welsh A."/>
        </authorList>
    </citation>
    <scope>NUCLEOTIDE SEQUENCE [LARGE SCALE GENOMIC DNA]</scope>
    <source>
        <strain evidence="1 3">MS2379</strain>
    </source>
</reference>
<organism evidence="1 3">
    <name type="scientific">Paenibacillus ottowii</name>
    <dbReference type="NCBI Taxonomy" id="2315729"/>
    <lineage>
        <taxon>Bacteria</taxon>
        <taxon>Bacillati</taxon>
        <taxon>Bacillota</taxon>
        <taxon>Bacilli</taxon>
        <taxon>Bacillales</taxon>
        <taxon>Paenibacillaceae</taxon>
        <taxon>Paenibacillus</taxon>
    </lineage>
</organism>
<dbReference type="InterPro" id="IPR006524">
    <property type="entry name" value="ArpU-like"/>
</dbReference>